<keyword evidence="1" id="KW-1133">Transmembrane helix</keyword>
<gene>
    <name evidence="2" type="ORF">CWI84_05020</name>
</gene>
<name>A0A432ZRH0_9GAMM</name>
<organism evidence="2 3">
    <name type="scientific">Idiomarina tyrosinivorans</name>
    <dbReference type="NCBI Taxonomy" id="1445662"/>
    <lineage>
        <taxon>Bacteria</taxon>
        <taxon>Pseudomonadati</taxon>
        <taxon>Pseudomonadota</taxon>
        <taxon>Gammaproteobacteria</taxon>
        <taxon>Alteromonadales</taxon>
        <taxon>Idiomarinaceae</taxon>
        <taxon>Idiomarina</taxon>
    </lineage>
</organism>
<keyword evidence="1" id="KW-0472">Membrane</keyword>
<keyword evidence="1" id="KW-0812">Transmembrane</keyword>
<comment type="caution">
    <text evidence="2">The sequence shown here is derived from an EMBL/GenBank/DDBJ whole genome shotgun (WGS) entry which is preliminary data.</text>
</comment>
<evidence type="ECO:0000313" key="3">
    <source>
        <dbReference type="Proteomes" id="UP000287996"/>
    </source>
</evidence>
<dbReference type="OrthoDB" id="6401311at2"/>
<dbReference type="GO" id="GO:0003677">
    <property type="term" value="F:DNA binding"/>
    <property type="evidence" value="ECO:0007669"/>
    <property type="project" value="InterPro"/>
</dbReference>
<evidence type="ECO:0000313" key="2">
    <source>
        <dbReference type="EMBL" id="RUO80426.1"/>
    </source>
</evidence>
<dbReference type="InterPro" id="IPR010982">
    <property type="entry name" value="Lambda_DNA-bd_dom_sf"/>
</dbReference>
<dbReference type="Proteomes" id="UP000287996">
    <property type="component" value="Unassembled WGS sequence"/>
</dbReference>
<feature type="transmembrane region" description="Helical" evidence="1">
    <location>
        <begin position="66"/>
        <end position="86"/>
    </location>
</feature>
<dbReference type="AlphaFoldDB" id="A0A432ZRH0"/>
<reference evidence="2 3" key="1">
    <citation type="journal article" date="2011" name="Front. Microbiol.">
        <title>Genomic signatures of strain selection and enhancement in Bacillus atrophaeus var. globigii, a historical biowarfare simulant.</title>
        <authorList>
            <person name="Gibbons H.S."/>
            <person name="Broomall S.M."/>
            <person name="McNew L.A."/>
            <person name="Daligault H."/>
            <person name="Chapman C."/>
            <person name="Bruce D."/>
            <person name="Karavis M."/>
            <person name="Krepps M."/>
            <person name="McGregor P.A."/>
            <person name="Hong C."/>
            <person name="Park K.H."/>
            <person name="Akmal A."/>
            <person name="Feldman A."/>
            <person name="Lin J.S."/>
            <person name="Chang W.E."/>
            <person name="Higgs B.W."/>
            <person name="Demirev P."/>
            <person name="Lindquist J."/>
            <person name="Liem A."/>
            <person name="Fochler E."/>
            <person name="Read T.D."/>
            <person name="Tapia R."/>
            <person name="Johnson S."/>
            <person name="Bishop-Lilly K.A."/>
            <person name="Detter C."/>
            <person name="Han C."/>
            <person name="Sozhamannan S."/>
            <person name="Rosenzweig C.N."/>
            <person name="Skowronski E.W."/>
        </authorList>
    </citation>
    <scope>NUCLEOTIDE SEQUENCE [LARGE SCALE GENOMIC DNA]</scope>
    <source>
        <strain evidence="2 3">CC-PW-9</strain>
    </source>
</reference>
<proteinExistence type="predicted"/>
<keyword evidence="3" id="KW-1185">Reference proteome</keyword>
<accession>A0A432ZRH0</accession>
<dbReference type="Gene3D" id="1.10.260.40">
    <property type="entry name" value="lambda repressor-like DNA-binding domains"/>
    <property type="match status" value="1"/>
</dbReference>
<sequence length="172" mass="20125">MEKVNTVYHTHAYVRRAPTRSIQPINLQQSIFRLKLISGKKRIKDVTQWMGVKETRYANWRRRGTVPYQIIIHALLIHGISLDWFFAAGERLYYPRPDEFEELGEQPRIGDRERRMRLLGALQVIDPVLEELGAERNEKHRDLMLEVFFSANNDWVSLSVALRAVAQALALE</sequence>
<evidence type="ECO:0008006" key="4">
    <source>
        <dbReference type="Google" id="ProtNLM"/>
    </source>
</evidence>
<dbReference type="RefSeq" id="WP_126841483.1">
    <property type="nucleotide sequence ID" value="NZ_PIQH01000004.1"/>
</dbReference>
<dbReference type="EMBL" id="PIQH01000004">
    <property type="protein sequence ID" value="RUO80426.1"/>
    <property type="molecule type" value="Genomic_DNA"/>
</dbReference>
<protein>
    <recommendedName>
        <fullName evidence="4">Bacteriophage CI repressor</fullName>
    </recommendedName>
</protein>
<evidence type="ECO:0000256" key="1">
    <source>
        <dbReference type="SAM" id="Phobius"/>
    </source>
</evidence>